<feature type="non-terminal residue" evidence="2">
    <location>
        <position position="56"/>
    </location>
</feature>
<feature type="compositionally biased region" description="Basic and acidic residues" evidence="1">
    <location>
        <begin position="7"/>
        <end position="21"/>
    </location>
</feature>
<reference evidence="2 3" key="1">
    <citation type="journal article" date="2018" name="Nat. Ecol. Evol.">
        <title>Pezizomycetes genomes reveal the molecular basis of ectomycorrhizal truffle lifestyle.</title>
        <authorList>
            <person name="Murat C."/>
            <person name="Payen T."/>
            <person name="Noel B."/>
            <person name="Kuo A."/>
            <person name="Morin E."/>
            <person name="Chen J."/>
            <person name="Kohler A."/>
            <person name="Krizsan K."/>
            <person name="Balestrini R."/>
            <person name="Da Silva C."/>
            <person name="Montanini B."/>
            <person name="Hainaut M."/>
            <person name="Levati E."/>
            <person name="Barry K.W."/>
            <person name="Belfiori B."/>
            <person name="Cichocki N."/>
            <person name="Clum A."/>
            <person name="Dockter R.B."/>
            <person name="Fauchery L."/>
            <person name="Guy J."/>
            <person name="Iotti M."/>
            <person name="Le Tacon F."/>
            <person name="Lindquist E.A."/>
            <person name="Lipzen A."/>
            <person name="Malagnac F."/>
            <person name="Mello A."/>
            <person name="Molinier V."/>
            <person name="Miyauchi S."/>
            <person name="Poulain J."/>
            <person name="Riccioni C."/>
            <person name="Rubini A."/>
            <person name="Sitrit Y."/>
            <person name="Splivallo R."/>
            <person name="Traeger S."/>
            <person name="Wang M."/>
            <person name="Zifcakova L."/>
            <person name="Wipf D."/>
            <person name="Zambonelli A."/>
            <person name="Paolocci F."/>
            <person name="Nowrousian M."/>
            <person name="Ottonello S."/>
            <person name="Baldrian P."/>
            <person name="Spatafora J.W."/>
            <person name="Henrissat B."/>
            <person name="Nagy L.G."/>
            <person name="Aury J.M."/>
            <person name="Wincker P."/>
            <person name="Grigoriev I.V."/>
            <person name="Bonfante P."/>
            <person name="Martin F.M."/>
        </authorList>
    </citation>
    <scope>NUCLEOTIDE SEQUENCE [LARGE SCALE GENOMIC DNA]</scope>
    <source>
        <strain evidence="2 3">120613-1</strain>
    </source>
</reference>
<dbReference type="EMBL" id="ML120696">
    <property type="protein sequence ID" value="RPA88714.1"/>
    <property type="molecule type" value="Genomic_DNA"/>
</dbReference>
<feature type="region of interest" description="Disordered" evidence="1">
    <location>
        <begin position="1"/>
        <end position="21"/>
    </location>
</feature>
<protein>
    <submittedName>
        <fullName evidence="2">Uncharacterized protein</fullName>
    </submittedName>
</protein>
<evidence type="ECO:0000256" key="1">
    <source>
        <dbReference type="SAM" id="MobiDB-lite"/>
    </source>
</evidence>
<dbReference type="Proteomes" id="UP000276215">
    <property type="component" value="Unassembled WGS sequence"/>
</dbReference>
<evidence type="ECO:0000313" key="2">
    <source>
        <dbReference type="EMBL" id="RPA88714.1"/>
    </source>
</evidence>
<gene>
    <name evidence="2" type="ORF">L873DRAFT_1824141</name>
</gene>
<evidence type="ECO:0000313" key="3">
    <source>
        <dbReference type="Proteomes" id="UP000276215"/>
    </source>
</evidence>
<feature type="non-terminal residue" evidence="2">
    <location>
        <position position="1"/>
    </location>
</feature>
<proteinExistence type="predicted"/>
<dbReference type="AlphaFoldDB" id="A0A3N4J4B3"/>
<name>A0A3N4J4B3_9PEZI</name>
<sequence length="56" mass="6486">IQSHLTIPDRAEPDTSLNRKESLAPLNRHRISLVEPEKGRFRIRMIFLKNPPLVAI</sequence>
<organism evidence="2 3">
    <name type="scientific">Choiromyces venosus 120613-1</name>
    <dbReference type="NCBI Taxonomy" id="1336337"/>
    <lineage>
        <taxon>Eukaryota</taxon>
        <taxon>Fungi</taxon>
        <taxon>Dikarya</taxon>
        <taxon>Ascomycota</taxon>
        <taxon>Pezizomycotina</taxon>
        <taxon>Pezizomycetes</taxon>
        <taxon>Pezizales</taxon>
        <taxon>Tuberaceae</taxon>
        <taxon>Choiromyces</taxon>
    </lineage>
</organism>
<accession>A0A3N4J4B3</accession>
<keyword evidence="3" id="KW-1185">Reference proteome</keyword>